<dbReference type="InterPro" id="IPR002048">
    <property type="entry name" value="EF_hand_dom"/>
</dbReference>
<accession>A0A0D3KQS9</accession>
<dbReference type="Pfam" id="PF13499">
    <property type="entry name" value="EF-hand_7"/>
    <property type="match status" value="1"/>
</dbReference>
<feature type="domain" description="EF-hand" evidence="3">
    <location>
        <begin position="199"/>
        <end position="234"/>
    </location>
</feature>
<dbReference type="InterPro" id="IPR052591">
    <property type="entry name" value="CML21-like"/>
</dbReference>
<dbReference type="PROSITE" id="PS00018">
    <property type="entry name" value="EF_HAND_1"/>
    <property type="match status" value="2"/>
</dbReference>
<proteinExistence type="predicted"/>
<organism evidence="4 5">
    <name type="scientific">Emiliania huxleyi (strain CCMP1516)</name>
    <dbReference type="NCBI Taxonomy" id="280463"/>
    <lineage>
        <taxon>Eukaryota</taxon>
        <taxon>Haptista</taxon>
        <taxon>Haptophyta</taxon>
        <taxon>Prymnesiophyceae</taxon>
        <taxon>Isochrysidales</taxon>
        <taxon>Noelaerhabdaceae</taxon>
        <taxon>Emiliania</taxon>
    </lineage>
</organism>
<dbReference type="CDD" id="cd00051">
    <property type="entry name" value="EFh"/>
    <property type="match status" value="1"/>
</dbReference>
<dbReference type="GO" id="GO:0005509">
    <property type="term" value="F:calcium ion binding"/>
    <property type="evidence" value="ECO:0007669"/>
    <property type="project" value="InterPro"/>
</dbReference>
<feature type="region of interest" description="Disordered" evidence="2">
    <location>
        <begin position="1"/>
        <end position="200"/>
    </location>
</feature>
<feature type="compositionally biased region" description="Pro residues" evidence="2">
    <location>
        <begin position="25"/>
        <end position="37"/>
    </location>
</feature>
<feature type="compositionally biased region" description="Low complexity" evidence="2">
    <location>
        <begin position="99"/>
        <end position="138"/>
    </location>
</feature>
<keyword evidence="5" id="KW-1185">Reference proteome</keyword>
<dbReference type="InterPro" id="IPR011992">
    <property type="entry name" value="EF-hand-dom_pair"/>
</dbReference>
<keyword evidence="1" id="KW-0106">Calcium</keyword>
<feature type="compositionally biased region" description="Basic residues" evidence="2">
    <location>
        <begin position="43"/>
        <end position="55"/>
    </location>
</feature>
<dbReference type="SUPFAM" id="SSF47473">
    <property type="entry name" value="EF-hand"/>
    <property type="match status" value="1"/>
</dbReference>
<dbReference type="AlphaFoldDB" id="A0A0D3KQS9"/>
<dbReference type="InterPro" id="IPR011989">
    <property type="entry name" value="ARM-like"/>
</dbReference>
<dbReference type="PaxDb" id="2903-EOD38114"/>
<dbReference type="RefSeq" id="XP_005790543.1">
    <property type="nucleotide sequence ID" value="XM_005790486.1"/>
</dbReference>
<dbReference type="PANTHER" id="PTHR23064">
    <property type="entry name" value="TROPONIN"/>
    <property type="match status" value="1"/>
</dbReference>
<dbReference type="PROSITE" id="PS50222">
    <property type="entry name" value="EF_HAND_2"/>
    <property type="match status" value="2"/>
</dbReference>
<dbReference type="HOGENOM" id="CLU_479355_0_0_1"/>
<evidence type="ECO:0000313" key="5">
    <source>
        <dbReference type="Proteomes" id="UP000013827"/>
    </source>
</evidence>
<dbReference type="EnsemblProtists" id="EOD38114">
    <property type="protein sequence ID" value="EOD38114"/>
    <property type="gene ID" value="EMIHUDRAFT_97998"/>
</dbReference>
<protein>
    <recommendedName>
        <fullName evidence="3">EF-hand domain-containing protein</fullName>
    </recommendedName>
</protein>
<feature type="region of interest" description="Disordered" evidence="2">
    <location>
        <begin position="541"/>
        <end position="569"/>
    </location>
</feature>
<evidence type="ECO:0000313" key="4">
    <source>
        <dbReference type="EnsemblProtists" id="EOD38114"/>
    </source>
</evidence>
<dbReference type="Gene3D" id="1.10.238.10">
    <property type="entry name" value="EF-hand"/>
    <property type="match status" value="1"/>
</dbReference>
<evidence type="ECO:0000256" key="2">
    <source>
        <dbReference type="SAM" id="MobiDB-lite"/>
    </source>
</evidence>
<feature type="compositionally biased region" description="Low complexity" evidence="2">
    <location>
        <begin position="147"/>
        <end position="164"/>
    </location>
</feature>
<dbReference type="STRING" id="2903.R1FX89"/>
<dbReference type="SUPFAM" id="SSF48371">
    <property type="entry name" value="ARM repeat"/>
    <property type="match status" value="1"/>
</dbReference>
<name>A0A0D3KQS9_EMIH1</name>
<evidence type="ECO:0000259" key="3">
    <source>
        <dbReference type="PROSITE" id="PS50222"/>
    </source>
</evidence>
<dbReference type="Gene3D" id="1.25.10.10">
    <property type="entry name" value="Leucine-rich Repeat Variant"/>
    <property type="match status" value="1"/>
</dbReference>
<feature type="domain" description="EF-hand" evidence="3">
    <location>
        <begin position="239"/>
        <end position="274"/>
    </location>
</feature>
<evidence type="ECO:0000256" key="1">
    <source>
        <dbReference type="ARBA" id="ARBA00022837"/>
    </source>
</evidence>
<reference evidence="4" key="2">
    <citation type="submission" date="2024-10" db="UniProtKB">
        <authorList>
            <consortium name="EnsemblProtists"/>
        </authorList>
    </citation>
    <scope>IDENTIFICATION</scope>
</reference>
<sequence length="569" mass="60528">MDDDFDVFDLFGDGDTSMEFDLDPDAPPPPPPPPQQPPAEKAAKKKKKKKKRDKKKDRGSGESDFSDFDATDLFAPLPPAANAQSTNAPSAEKADKAKALPSAAKAASAGSSPAPAKQASQAEQNAAHKAAASPSAAKQSIGPDGRPMATTLAAPTAAAAAGTPKKAKPAKNVSIASPETGTGNGGEEAPAPEPELESKIPPEVRRAFAAVDKDGNGSVDVAELRRCLERIGKELRLAVTEEAAARALEAFDEDNSQTLDLEEFCAFVAELRRASAAREWRVLAKTKPKPKPSWYQHPRIPLVVQRAFQAVDVECSGVLRARDLRRTFMLVDRQLGFTVTRRATDKVLSQYEGDGDHAVTAEEDAAALELQAKALSLRLKHQDPGVRLVVLDVLAACPPAALAPVAPQLSELLADGVWYVREAAVLCLAALDPHVLRSHAIELIDALEDESDAAARQWAAQGEPLMNAALEEISSLSRSVGEVAVLVSETRSMHAEMMSLRPTPSSESGCGGGQLPTPESWRLAPALVRHLRRQAAAKLPCPTRPEKAGLPRPHAQRAHKMLTSAPVLS</sequence>
<dbReference type="InterPro" id="IPR018247">
    <property type="entry name" value="EF_Hand_1_Ca_BS"/>
</dbReference>
<dbReference type="KEGG" id="ehx:EMIHUDRAFT_97998"/>
<dbReference type="SMART" id="SM00054">
    <property type="entry name" value="EFh"/>
    <property type="match status" value="3"/>
</dbReference>
<dbReference type="GeneID" id="17283384"/>
<dbReference type="InterPro" id="IPR016024">
    <property type="entry name" value="ARM-type_fold"/>
</dbReference>
<reference evidence="5" key="1">
    <citation type="journal article" date="2013" name="Nature">
        <title>Pan genome of the phytoplankton Emiliania underpins its global distribution.</title>
        <authorList>
            <person name="Read B.A."/>
            <person name="Kegel J."/>
            <person name="Klute M.J."/>
            <person name="Kuo A."/>
            <person name="Lefebvre S.C."/>
            <person name="Maumus F."/>
            <person name="Mayer C."/>
            <person name="Miller J."/>
            <person name="Monier A."/>
            <person name="Salamov A."/>
            <person name="Young J."/>
            <person name="Aguilar M."/>
            <person name="Claverie J.M."/>
            <person name="Frickenhaus S."/>
            <person name="Gonzalez K."/>
            <person name="Herman E.K."/>
            <person name="Lin Y.C."/>
            <person name="Napier J."/>
            <person name="Ogata H."/>
            <person name="Sarno A.F."/>
            <person name="Shmutz J."/>
            <person name="Schroeder D."/>
            <person name="de Vargas C."/>
            <person name="Verret F."/>
            <person name="von Dassow P."/>
            <person name="Valentin K."/>
            <person name="Van de Peer Y."/>
            <person name="Wheeler G."/>
            <person name="Dacks J.B."/>
            <person name="Delwiche C.F."/>
            <person name="Dyhrman S.T."/>
            <person name="Glockner G."/>
            <person name="John U."/>
            <person name="Richards T."/>
            <person name="Worden A.Z."/>
            <person name="Zhang X."/>
            <person name="Grigoriev I.V."/>
            <person name="Allen A.E."/>
            <person name="Bidle K."/>
            <person name="Borodovsky M."/>
            <person name="Bowler C."/>
            <person name="Brownlee C."/>
            <person name="Cock J.M."/>
            <person name="Elias M."/>
            <person name="Gladyshev V.N."/>
            <person name="Groth M."/>
            <person name="Guda C."/>
            <person name="Hadaegh A."/>
            <person name="Iglesias-Rodriguez M.D."/>
            <person name="Jenkins J."/>
            <person name="Jones B.M."/>
            <person name="Lawson T."/>
            <person name="Leese F."/>
            <person name="Lindquist E."/>
            <person name="Lobanov A."/>
            <person name="Lomsadze A."/>
            <person name="Malik S.B."/>
            <person name="Marsh M.E."/>
            <person name="Mackinder L."/>
            <person name="Mock T."/>
            <person name="Mueller-Roeber B."/>
            <person name="Pagarete A."/>
            <person name="Parker M."/>
            <person name="Probert I."/>
            <person name="Quesneville H."/>
            <person name="Raines C."/>
            <person name="Rensing S.A."/>
            <person name="Riano-Pachon D.M."/>
            <person name="Richier S."/>
            <person name="Rokitta S."/>
            <person name="Shiraiwa Y."/>
            <person name="Soanes D.M."/>
            <person name="van der Giezen M."/>
            <person name="Wahlund T.M."/>
            <person name="Williams B."/>
            <person name="Wilson W."/>
            <person name="Wolfe G."/>
            <person name="Wurch L.L."/>
        </authorList>
    </citation>
    <scope>NUCLEOTIDE SEQUENCE</scope>
</reference>
<dbReference type="Proteomes" id="UP000013827">
    <property type="component" value="Unassembled WGS sequence"/>
</dbReference>